<comment type="subcellular location">
    <subcellularLocation>
        <location evidence="1">Cell membrane</location>
        <topology evidence="1">Single-pass type I membrane protein</topology>
    </subcellularLocation>
</comment>
<dbReference type="PROSITE" id="PS00232">
    <property type="entry name" value="CADHERIN_1"/>
    <property type="match status" value="2"/>
</dbReference>
<organism evidence="15">
    <name type="scientific">Phallusia mammillata</name>
    <dbReference type="NCBI Taxonomy" id="59560"/>
    <lineage>
        <taxon>Eukaryota</taxon>
        <taxon>Metazoa</taxon>
        <taxon>Chordata</taxon>
        <taxon>Tunicata</taxon>
        <taxon>Ascidiacea</taxon>
        <taxon>Phlebobranchia</taxon>
        <taxon>Ascidiidae</taxon>
        <taxon>Phallusia</taxon>
    </lineage>
</organism>
<dbReference type="InterPro" id="IPR002126">
    <property type="entry name" value="Cadherin-like_dom"/>
</dbReference>
<keyword evidence="9" id="KW-0325">Glycoprotein</keyword>
<evidence type="ECO:0000313" key="15">
    <source>
        <dbReference type="EMBL" id="CAB3264696.1"/>
    </source>
</evidence>
<dbReference type="FunFam" id="2.60.40.60:FF:000092">
    <property type="entry name" value="Protocadherin 8"/>
    <property type="match status" value="1"/>
</dbReference>
<evidence type="ECO:0000256" key="8">
    <source>
        <dbReference type="ARBA" id="ARBA00023136"/>
    </source>
</evidence>
<evidence type="ECO:0000256" key="6">
    <source>
        <dbReference type="ARBA" id="ARBA00022837"/>
    </source>
</evidence>
<dbReference type="PROSITE" id="PS50268">
    <property type="entry name" value="CADHERIN_2"/>
    <property type="match status" value="6"/>
</dbReference>
<keyword evidence="5" id="KW-0677">Repeat</keyword>
<evidence type="ECO:0000256" key="13">
    <source>
        <dbReference type="SAM" id="SignalP"/>
    </source>
</evidence>
<dbReference type="GO" id="GO:0005886">
    <property type="term" value="C:plasma membrane"/>
    <property type="evidence" value="ECO:0007669"/>
    <property type="project" value="UniProtKB-SubCell"/>
</dbReference>
<dbReference type="InterPro" id="IPR015919">
    <property type="entry name" value="Cadherin-like_sf"/>
</dbReference>
<dbReference type="PANTHER" id="PTHR24028:SF328">
    <property type="entry name" value="CADHERIN-3"/>
    <property type="match status" value="1"/>
</dbReference>
<evidence type="ECO:0000256" key="12">
    <source>
        <dbReference type="SAM" id="Phobius"/>
    </source>
</evidence>
<dbReference type="InterPro" id="IPR020894">
    <property type="entry name" value="Cadherin_CS"/>
</dbReference>
<keyword evidence="7 12" id="KW-1133">Transmembrane helix</keyword>
<feature type="domain" description="Cadherin" evidence="14">
    <location>
        <begin position="618"/>
        <end position="718"/>
    </location>
</feature>
<evidence type="ECO:0000259" key="14">
    <source>
        <dbReference type="PROSITE" id="PS50268"/>
    </source>
</evidence>
<feature type="domain" description="Cadherin" evidence="14">
    <location>
        <begin position="144"/>
        <end position="254"/>
    </location>
</feature>
<feature type="chain" id="PRO_5026058192" evidence="13">
    <location>
        <begin position="24"/>
        <end position="1177"/>
    </location>
</feature>
<dbReference type="SUPFAM" id="SSF49313">
    <property type="entry name" value="Cadherin-like"/>
    <property type="match status" value="5"/>
</dbReference>
<feature type="domain" description="Cadherin" evidence="14">
    <location>
        <begin position="498"/>
        <end position="616"/>
    </location>
</feature>
<proteinExistence type="evidence at transcript level"/>
<dbReference type="GO" id="GO:0007156">
    <property type="term" value="P:homophilic cell adhesion via plasma membrane adhesion molecules"/>
    <property type="evidence" value="ECO:0007669"/>
    <property type="project" value="InterPro"/>
</dbReference>
<evidence type="ECO:0000256" key="4">
    <source>
        <dbReference type="ARBA" id="ARBA00022729"/>
    </source>
</evidence>
<keyword evidence="8 12" id="KW-0472">Membrane</keyword>
<dbReference type="Gene3D" id="2.60.40.60">
    <property type="entry name" value="Cadherins"/>
    <property type="match status" value="6"/>
</dbReference>
<evidence type="ECO:0000256" key="9">
    <source>
        <dbReference type="ARBA" id="ARBA00023180"/>
    </source>
</evidence>
<dbReference type="Pfam" id="PF00028">
    <property type="entry name" value="Cadherin"/>
    <property type="match status" value="3"/>
</dbReference>
<dbReference type="FunFam" id="2.60.40.60:FF:000094">
    <property type="entry name" value="protocadherin gamma-C4 isoform X2"/>
    <property type="match status" value="1"/>
</dbReference>
<dbReference type="InterPro" id="IPR050174">
    <property type="entry name" value="Protocadherin/Cadherin-CA"/>
</dbReference>
<protein>
    <submittedName>
        <fullName evidence="15">Putative protocadherin beta-18</fullName>
    </submittedName>
</protein>
<feature type="domain" description="Cadherin" evidence="14">
    <location>
        <begin position="371"/>
        <end position="498"/>
    </location>
</feature>
<keyword evidence="4 13" id="KW-0732">Signal</keyword>
<evidence type="ECO:0000256" key="3">
    <source>
        <dbReference type="ARBA" id="ARBA00022692"/>
    </source>
</evidence>
<gene>
    <name evidence="15" type="primary">Pcdhb18</name>
</gene>
<feature type="compositionally biased region" description="Basic and acidic residues" evidence="11">
    <location>
        <begin position="881"/>
        <end position="899"/>
    </location>
</feature>
<evidence type="ECO:0000256" key="5">
    <source>
        <dbReference type="ARBA" id="ARBA00022737"/>
    </source>
</evidence>
<keyword evidence="2" id="KW-1003">Cell membrane</keyword>
<dbReference type="EMBL" id="LR788834">
    <property type="protein sequence ID" value="CAB3264696.1"/>
    <property type="molecule type" value="mRNA"/>
</dbReference>
<keyword evidence="6 10" id="KW-0106">Calcium</keyword>
<dbReference type="PRINTS" id="PR00205">
    <property type="entry name" value="CADHERIN"/>
</dbReference>
<evidence type="ECO:0000256" key="10">
    <source>
        <dbReference type="PROSITE-ProRule" id="PRU00043"/>
    </source>
</evidence>
<name>A0A6F9DNY9_9ASCI</name>
<dbReference type="AlphaFoldDB" id="A0A6F9DNY9"/>
<dbReference type="PANTHER" id="PTHR24028">
    <property type="entry name" value="CADHERIN-87A"/>
    <property type="match status" value="1"/>
</dbReference>
<sequence>MTRDAFASLFLLSIVTFVAFCDAVSVTSLRLTYLEEESRGAEIYNLKKNLPQDVQSRVYFELKHQEMKSGSEVLDSKTIWVRLNRMTGVLSVNTPVDREEDCGVDSTQDCVIVVKVVRQPESDLQIINIELDVADKNDNPPVFPVDPIVVNVSESAHLNKRIPLDQFMATDRDIGQNARVTYKMQRNTFFGLNEYEDDTGARRLELVVADELDHERSDTEELTIRATDDGTPIKSTSALLRVNIIDANDNAPVFNTPVVTVDLRENLPVGEIITTVEAHDRDSNEFGQVRYFIPKRGNSLEARKLVRVDPETGRVYLNRHLNYAKHDKIRIIIGARDQGGDNSKVGNKFLEIRVVDVNDNSPVIQTMIIGASKDNTAYLKETEDTGIIVAQITATDGDSGMNGQVVTTITTRTLEYPSTRNAGDVTNSDDVTPILGAAVEGFFELEDGFISTLRQLDRESIPGFVVDVRSCDRGTISRCSFQNLTIFLLDENDNSPVFDHVAPLRLSESTEIGTSVAVVTATDRDALYQPAYRLVKDNVIVPSSYGVIRYRLEGGKGCFNIDEQSGTLKLAGKLDYETKKKWELVVTARDMGNPPQSTRTNLRVDVINVNDNKPIFTNPSVSNSSVYATIKSEEIITTLEAMDRDGEKIRYSISLENGKKTRAGGKFIVDPKTGALRLNFSNPHLDTMLGDHYITLKAQDSGVPPSAGFTILNVKVTDLPLHQIISMQKRLNEDVATGDLSVVLIASLAAATVLLIIVLTGVAVRCKRENKEIRTYNCRSAETRKGWKLSASQGTLTNDVGVASTAKMMSSRDSNLNSVGWSQNGDKRLYSDVNDPLVKCQISHSSSNVSQRTIERKMTSFSKPNLRSDSLHQVAQQVDGDSGRGDSDHDTGSYEDKESMQAVEQHPKPVVVHYHNEPCDVAIMEMNDSSNLGPHCTQSCLDIGHSDKCWLPVYDAPATSGDYVDPRRANTPSYAYQQIISSSPMTPCGLETIRETQPLHSVLSNQTDEQIEESYLTEPSYSSNPYYSDSMYAHSYTMPYQHRMDSRSLPHGHTYESAASYVPTQSYVERQHSASDLFHDGHNTVAQTQQQQQPEYYPTYAPLNRCTSPSAKSDITKRRSTASLHGELLHRRFLAVAQGSSRADDLHTRSMTPTQYGQVTMQETQQIIDDIDQLIDT</sequence>
<feature type="signal peptide" evidence="13">
    <location>
        <begin position="1"/>
        <end position="23"/>
    </location>
</feature>
<keyword evidence="3 12" id="KW-0812">Transmembrane</keyword>
<feature type="domain" description="Cadherin" evidence="14">
    <location>
        <begin position="255"/>
        <end position="364"/>
    </location>
</feature>
<feature type="domain" description="Cadherin" evidence="14">
    <location>
        <begin position="25"/>
        <end position="143"/>
    </location>
</feature>
<dbReference type="FunFam" id="2.60.40.60:FF:000007">
    <property type="entry name" value="Protocadherin alpha 2"/>
    <property type="match status" value="1"/>
</dbReference>
<dbReference type="CDD" id="cd11304">
    <property type="entry name" value="Cadherin_repeat"/>
    <property type="match status" value="5"/>
</dbReference>
<accession>A0A6F9DNY9</accession>
<feature type="transmembrane region" description="Helical" evidence="12">
    <location>
        <begin position="740"/>
        <end position="764"/>
    </location>
</feature>
<reference evidence="15" key="1">
    <citation type="submission" date="2020-04" db="EMBL/GenBank/DDBJ databases">
        <authorList>
            <person name="Neveu A P."/>
        </authorList>
    </citation>
    <scope>NUCLEOTIDE SEQUENCE</scope>
    <source>
        <tissue evidence="15">Whole embryo</tissue>
    </source>
</reference>
<dbReference type="GO" id="GO:0005509">
    <property type="term" value="F:calcium ion binding"/>
    <property type="evidence" value="ECO:0007669"/>
    <property type="project" value="UniProtKB-UniRule"/>
</dbReference>
<evidence type="ECO:0000256" key="11">
    <source>
        <dbReference type="SAM" id="MobiDB-lite"/>
    </source>
</evidence>
<evidence type="ECO:0000256" key="1">
    <source>
        <dbReference type="ARBA" id="ARBA00004251"/>
    </source>
</evidence>
<feature type="region of interest" description="Disordered" evidence="11">
    <location>
        <begin position="876"/>
        <end position="904"/>
    </location>
</feature>
<dbReference type="SMART" id="SM00112">
    <property type="entry name" value="CA"/>
    <property type="match status" value="6"/>
</dbReference>
<evidence type="ECO:0000256" key="2">
    <source>
        <dbReference type="ARBA" id="ARBA00022475"/>
    </source>
</evidence>
<evidence type="ECO:0000256" key="7">
    <source>
        <dbReference type="ARBA" id="ARBA00022989"/>
    </source>
</evidence>